<evidence type="ECO:0000313" key="5">
    <source>
        <dbReference type="EMBL" id="NEW44249.1"/>
    </source>
</evidence>
<dbReference type="PANTHER" id="PTHR46796:SF6">
    <property type="entry name" value="ARAC SUBFAMILY"/>
    <property type="match status" value="1"/>
</dbReference>
<evidence type="ECO:0000313" key="6">
    <source>
        <dbReference type="Proteomes" id="UP000468928"/>
    </source>
</evidence>
<dbReference type="Gene3D" id="1.10.10.60">
    <property type="entry name" value="Homeodomain-like"/>
    <property type="match status" value="1"/>
</dbReference>
<accession>A0A6P1D3Y8</accession>
<dbReference type="InterPro" id="IPR050204">
    <property type="entry name" value="AraC_XylS_family_regulators"/>
</dbReference>
<dbReference type="PANTHER" id="PTHR46796">
    <property type="entry name" value="HTH-TYPE TRANSCRIPTIONAL ACTIVATOR RHAS-RELATED"/>
    <property type="match status" value="1"/>
</dbReference>
<dbReference type="Pfam" id="PF12833">
    <property type="entry name" value="HTH_18"/>
    <property type="match status" value="1"/>
</dbReference>
<dbReference type="InterPro" id="IPR020449">
    <property type="entry name" value="Tscrpt_reg_AraC-type_HTH"/>
</dbReference>
<feature type="domain" description="HTH araC/xylS-type" evidence="4">
    <location>
        <begin position="215"/>
        <end position="316"/>
    </location>
</feature>
<dbReference type="EMBL" id="JAAGUZ010000014">
    <property type="protein sequence ID" value="NEW44249.1"/>
    <property type="molecule type" value="Genomic_DNA"/>
</dbReference>
<dbReference type="PROSITE" id="PS01124">
    <property type="entry name" value="HTH_ARAC_FAMILY_2"/>
    <property type="match status" value="1"/>
</dbReference>
<protein>
    <submittedName>
        <fullName evidence="5">AraC family transcriptional regulator</fullName>
    </submittedName>
</protein>
<reference evidence="5 6" key="1">
    <citation type="submission" date="2020-01" db="EMBL/GenBank/DDBJ databases">
        <title>Genetics and antimicrobial susceptibilities of Nocardia species isolated from the soil; a comparison with species isolated from humans.</title>
        <authorList>
            <person name="Carrasco G."/>
            <person name="Monzon S."/>
            <person name="Sansegundo M."/>
            <person name="Garcia E."/>
            <person name="Garrido N."/>
            <person name="Medina M.J."/>
            <person name="Villalon P."/>
            <person name="Ramirez-Arocha A.C."/>
            <person name="Jimenez P."/>
            <person name="Cuesta I."/>
            <person name="Valdezate S."/>
        </authorList>
    </citation>
    <scope>NUCLEOTIDE SEQUENCE [LARGE SCALE GENOMIC DNA]</scope>
    <source>
        <strain evidence="5 6">CNM20110639</strain>
    </source>
</reference>
<dbReference type="InterPro" id="IPR018062">
    <property type="entry name" value="HTH_AraC-typ_CS"/>
</dbReference>
<dbReference type="RefSeq" id="WP_163828596.1">
    <property type="nucleotide sequence ID" value="NZ_JAAGUZ010000014.1"/>
</dbReference>
<name>A0A6P1D3Y8_9NOCA</name>
<dbReference type="PRINTS" id="PR00032">
    <property type="entry name" value="HTHARAC"/>
</dbReference>
<dbReference type="SMART" id="SM00342">
    <property type="entry name" value="HTH_ARAC"/>
    <property type="match status" value="1"/>
</dbReference>
<dbReference type="InterPro" id="IPR018060">
    <property type="entry name" value="HTH_AraC"/>
</dbReference>
<dbReference type="SUPFAM" id="SSF46689">
    <property type="entry name" value="Homeodomain-like"/>
    <property type="match status" value="1"/>
</dbReference>
<dbReference type="Proteomes" id="UP000468928">
    <property type="component" value="Unassembled WGS sequence"/>
</dbReference>
<evidence type="ECO:0000256" key="2">
    <source>
        <dbReference type="ARBA" id="ARBA00023125"/>
    </source>
</evidence>
<keyword evidence="3" id="KW-0804">Transcription</keyword>
<dbReference type="InterPro" id="IPR009057">
    <property type="entry name" value="Homeodomain-like_sf"/>
</dbReference>
<evidence type="ECO:0000256" key="3">
    <source>
        <dbReference type="ARBA" id="ARBA00023163"/>
    </source>
</evidence>
<evidence type="ECO:0000256" key="1">
    <source>
        <dbReference type="ARBA" id="ARBA00023015"/>
    </source>
</evidence>
<proteinExistence type="predicted"/>
<organism evidence="5 6">
    <name type="scientific">Nocardia cyriacigeorgica</name>
    <dbReference type="NCBI Taxonomy" id="135487"/>
    <lineage>
        <taxon>Bacteria</taxon>
        <taxon>Bacillati</taxon>
        <taxon>Actinomycetota</taxon>
        <taxon>Actinomycetes</taxon>
        <taxon>Mycobacteriales</taxon>
        <taxon>Nocardiaceae</taxon>
        <taxon>Nocardia</taxon>
    </lineage>
</organism>
<dbReference type="PROSITE" id="PS00041">
    <property type="entry name" value="HTH_ARAC_FAMILY_1"/>
    <property type="match status" value="1"/>
</dbReference>
<evidence type="ECO:0000259" key="4">
    <source>
        <dbReference type="PROSITE" id="PS01124"/>
    </source>
</evidence>
<keyword evidence="1" id="KW-0805">Transcription regulation</keyword>
<dbReference type="AlphaFoldDB" id="A0A6P1D3Y8"/>
<dbReference type="GO" id="GO:0003700">
    <property type="term" value="F:DNA-binding transcription factor activity"/>
    <property type="evidence" value="ECO:0007669"/>
    <property type="project" value="InterPro"/>
</dbReference>
<sequence>MAGEAVVEEASTADVENPRERVDYWADLVDSFQGVRLSYEFSSSSDFYGRIRRHRTDNYQIVGRESDPIVYTRGAKHVRADPDDDYRLVVPLTGRFNVRYDDGAGSLAPGMSSLVTINRPMAFSASSGSHGLIMTIPRREIQHRLNRADPPAGPMDLTTGLGRVAKDMMTGLYAEASVLTAAQFDAVAERVVDLLCMQILGDAPYTASHLGEVESTIRHYIRCHVENPDLTSAIIARGLGWSVRQVQLALQQAGTTPRELIREERLQIAHSRLRSPAYRGMSVTDIALGLGFGSVSSFSTAFRQRFGTTPSSVRGG</sequence>
<dbReference type="GO" id="GO:0043565">
    <property type="term" value="F:sequence-specific DNA binding"/>
    <property type="evidence" value="ECO:0007669"/>
    <property type="project" value="InterPro"/>
</dbReference>
<gene>
    <name evidence="5" type="ORF">GV789_07215</name>
</gene>
<dbReference type="Pfam" id="PF14525">
    <property type="entry name" value="AraC_binding_2"/>
    <property type="match status" value="1"/>
</dbReference>
<dbReference type="InterPro" id="IPR035418">
    <property type="entry name" value="AraC-bd_2"/>
</dbReference>
<comment type="caution">
    <text evidence="5">The sequence shown here is derived from an EMBL/GenBank/DDBJ whole genome shotgun (WGS) entry which is preliminary data.</text>
</comment>
<keyword evidence="2" id="KW-0238">DNA-binding</keyword>